<dbReference type="AlphaFoldDB" id="W9CFT3"/>
<gene>
    <name evidence="1" type="ORF">SBOR_4888</name>
</gene>
<sequence>MYALTSEHEAAHCCAKWTDNLLNRLLWRPTDKSSNAFRFESTRDYYFTFSPDTYQVALLAASSAWQYGILDRAYR</sequence>
<dbReference type="Proteomes" id="UP000019487">
    <property type="component" value="Unassembled WGS sequence"/>
</dbReference>
<name>W9CFT3_SCLBF</name>
<dbReference type="HOGENOM" id="CLU_2672522_0_0_1"/>
<dbReference type="EMBL" id="AYSA01000228">
    <property type="protein sequence ID" value="ESZ94726.1"/>
    <property type="molecule type" value="Genomic_DNA"/>
</dbReference>
<keyword evidence="2" id="KW-1185">Reference proteome</keyword>
<organism evidence="1 2">
    <name type="scientific">Sclerotinia borealis (strain F-4128)</name>
    <dbReference type="NCBI Taxonomy" id="1432307"/>
    <lineage>
        <taxon>Eukaryota</taxon>
        <taxon>Fungi</taxon>
        <taxon>Dikarya</taxon>
        <taxon>Ascomycota</taxon>
        <taxon>Pezizomycotina</taxon>
        <taxon>Leotiomycetes</taxon>
        <taxon>Helotiales</taxon>
        <taxon>Sclerotiniaceae</taxon>
        <taxon>Sclerotinia</taxon>
    </lineage>
</organism>
<accession>W9CFT3</accession>
<comment type="caution">
    <text evidence="1">The sequence shown here is derived from an EMBL/GenBank/DDBJ whole genome shotgun (WGS) entry which is preliminary data.</text>
</comment>
<proteinExistence type="predicted"/>
<protein>
    <submittedName>
        <fullName evidence="1">Uncharacterized protein</fullName>
    </submittedName>
</protein>
<reference evidence="1 2" key="1">
    <citation type="journal article" date="2014" name="Genome Announc.">
        <title>Draft genome sequence of Sclerotinia borealis, a psychrophilic plant pathogenic fungus.</title>
        <authorList>
            <person name="Mardanov A.V."/>
            <person name="Beletsky A.V."/>
            <person name="Kadnikov V.V."/>
            <person name="Ignatov A.N."/>
            <person name="Ravin N.V."/>
        </authorList>
    </citation>
    <scope>NUCLEOTIDE SEQUENCE [LARGE SCALE GENOMIC DNA]</scope>
    <source>
        <strain evidence="2">F-4157</strain>
    </source>
</reference>
<evidence type="ECO:0000313" key="2">
    <source>
        <dbReference type="Proteomes" id="UP000019487"/>
    </source>
</evidence>
<evidence type="ECO:0000313" key="1">
    <source>
        <dbReference type="EMBL" id="ESZ94726.1"/>
    </source>
</evidence>